<evidence type="ECO:0000256" key="1">
    <source>
        <dbReference type="SAM" id="MobiDB-lite"/>
    </source>
</evidence>
<dbReference type="AlphaFoldDB" id="A0A2I0T2W4"/>
<reference evidence="3" key="1">
    <citation type="submission" date="2017-11" db="EMBL/GenBank/DDBJ databases">
        <authorList>
            <person name="Lima N.C."/>
            <person name="Parody-Merino A.M."/>
            <person name="Battley P.F."/>
            <person name="Fidler A.E."/>
            <person name="Prosdocimi F."/>
        </authorList>
    </citation>
    <scope>NUCLEOTIDE SEQUENCE [LARGE SCALE GENOMIC DNA]</scope>
</reference>
<accession>A0A2I0T2W4</accession>
<dbReference type="Pfam" id="PF06209">
    <property type="entry name" value="COBRA1"/>
    <property type="match status" value="1"/>
</dbReference>
<dbReference type="InterPro" id="IPR010405">
    <property type="entry name" value="COBRA1"/>
</dbReference>
<dbReference type="PANTHER" id="PTHR13503">
    <property type="entry name" value="NEGATIVE ELONGATION FACTOR COMPLEX MEMBER B"/>
    <property type="match status" value="1"/>
</dbReference>
<keyword evidence="2" id="KW-0251">Elongation factor</keyword>
<dbReference type="OrthoDB" id="5548359at2759"/>
<dbReference type="GO" id="GO:0003746">
    <property type="term" value="F:translation elongation factor activity"/>
    <property type="evidence" value="ECO:0007669"/>
    <property type="project" value="UniProtKB-KW"/>
</dbReference>
<proteinExistence type="predicted"/>
<reference evidence="3" key="2">
    <citation type="submission" date="2017-12" db="EMBL/GenBank/DDBJ databases">
        <title>Genome sequence of the Bar-tailed Godwit (Limosa lapponica baueri).</title>
        <authorList>
            <person name="Lima N.C.B."/>
            <person name="Parody-Merino A.M."/>
            <person name="Battley P.F."/>
            <person name="Fidler A.E."/>
            <person name="Prosdocimi F."/>
        </authorList>
    </citation>
    <scope>NUCLEOTIDE SEQUENCE [LARGE SCALE GENOMIC DNA]</scope>
</reference>
<protein>
    <submittedName>
        <fullName evidence="2">Negative elongation factor b</fullName>
    </submittedName>
</protein>
<dbReference type="EMBL" id="KZ522323">
    <property type="protein sequence ID" value="PKU28127.1"/>
    <property type="molecule type" value="Genomic_DNA"/>
</dbReference>
<name>A0A2I0T2W4_LIMLA</name>
<sequence>MLMSFVVDDHTFNVDQKLPSEEKGPIPYPSTIPEAFTNTVPVCVPESGVLYPVETFSDLAFSDIFLHLLTGNLTLLGDEFALEEFCTSLFDGFFLTACSRKENVHRHVLRLLLHLHHKVAPAKLESLQKALEPTKQSGEAVKELYNQLTEKLELRKPSPAEATETPSMELPLPTVPTPASR</sequence>
<evidence type="ECO:0000313" key="2">
    <source>
        <dbReference type="EMBL" id="PKU28127.1"/>
    </source>
</evidence>
<gene>
    <name evidence="2" type="ORF">llap_21569</name>
</gene>
<dbReference type="Proteomes" id="UP000233556">
    <property type="component" value="Unassembled WGS sequence"/>
</dbReference>
<organism evidence="2 3">
    <name type="scientific">Limosa lapponica baueri</name>
    <dbReference type="NCBI Taxonomy" id="1758121"/>
    <lineage>
        <taxon>Eukaryota</taxon>
        <taxon>Metazoa</taxon>
        <taxon>Chordata</taxon>
        <taxon>Craniata</taxon>
        <taxon>Vertebrata</taxon>
        <taxon>Euteleostomi</taxon>
        <taxon>Archelosauria</taxon>
        <taxon>Archosauria</taxon>
        <taxon>Dinosauria</taxon>
        <taxon>Saurischia</taxon>
        <taxon>Theropoda</taxon>
        <taxon>Coelurosauria</taxon>
        <taxon>Aves</taxon>
        <taxon>Neognathae</taxon>
        <taxon>Neoaves</taxon>
        <taxon>Charadriiformes</taxon>
        <taxon>Scolopacidae</taxon>
        <taxon>Limosa</taxon>
    </lineage>
</organism>
<keyword evidence="2" id="KW-0648">Protein biosynthesis</keyword>
<feature type="region of interest" description="Disordered" evidence="1">
    <location>
        <begin position="152"/>
        <end position="181"/>
    </location>
</feature>
<keyword evidence="3" id="KW-1185">Reference proteome</keyword>
<dbReference type="GO" id="GO:0034244">
    <property type="term" value="P:negative regulation of transcription elongation by RNA polymerase II"/>
    <property type="evidence" value="ECO:0007669"/>
    <property type="project" value="TreeGrafter"/>
</dbReference>
<evidence type="ECO:0000313" key="3">
    <source>
        <dbReference type="Proteomes" id="UP000233556"/>
    </source>
</evidence>
<dbReference type="PANTHER" id="PTHR13503:SF3">
    <property type="entry name" value="NEGATIVE ELONGATION FACTOR B"/>
    <property type="match status" value="1"/>
</dbReference>
<dbReference type="GO" id="GO:0032021">
    <property type="term" value="C:NELF complex"/>
    <property type="evidence" value="ECO:0007669"/>
    <property type="project" value="TreeGrafter"/>
</dbReference>